<evidence type="ECO:0000256" key="1">
    <source>
        <dbReference type="SAM" id="MobiDB-lite"/>
    </source>
</evidence>
<comment type="caution">
    <text evidence="2">The sequence shown here is derived from an EMBL/GenBank/DDBJ whole genome shotgun (WGS) entry which is preliminary data.</text>
</comment>
<evidence type="ECO:0000313" key="3">
    <source>
        <dbReference type="Proteomes" id="UP000288892"/>
    </source>
</evidence>
<dbReference type="Proteomes" id="UP000288892">
    <property type="component" value="Unassembled WGS sequence"/>
</dbReference>
<evidence type="ECO:0000313" key="2">
    <source>
        <dbReference type="EMBL" id="RWX52299.1"/>
    </source>
</evidence>
<organism evidence="2 3">
    <name type="scientific">Candidatus Electrothrix marina</name>
    <dbReference type="NCBI Taxonomy" id="1859130"/>
    <lineage>
        <taxon>Bacteria</taxon>
        <taxon>Pseudomonadati</taxon>
        <taxon>Thermodesulfobacteriota</taxon>
        <taxon>Desulfobulbia</taxon>
        <taxon>Desulfobulbales</taxon>
        <taxon>Desulfobulbaceae</taxon>
        <taxon>Candidatus Electrothrix</taxon>
    </lineage>
</organism>
<feature type="region of interest" description="Disordered" evidence="1">
    <location>
        <begin position="1"/>
        <end position="20"/>
    </location>
</feature>
<reference evidence="2 3" key="1">
    <citation type="submission" date="2017-01" db="EMBL/GenBank/DDBJ databases">
        <title>The cable genome- insights into the physiology and evolution of filamentous bacteria capable of sulfide oxidation via long distance electron transfer.</title>
        <authorList>
            <person name="Schreiber L."/>
            <person name="Bjerg J.T."/>
            <person name="Boggild A."/>
            <person name="Van De Vossenberg J."/>
            <person name="Meysman F."/>
            <person name="Nielsen L.P."/>
            <person name="Schramm A."/>
            <person name="Kjeldsen K.U."/>
        </authorList>
    </citation>
    <scope>NUCLEOTIDE SEQUENCE [LARGE SCALE GENOMIC DNA]</scope>
    <source>
        <strain evidence="2">A5</strain>
    </source>
</reference>
<name>A0A444JGU2_9BACT</name>
<proteinExistence type="predicted"/>
<keyword evidence="3" id="KW-1185">Reference proteome</keyword>
<accession>A0A444JGU2</accession>
<sequence>METETALGRTAETAPGEAGEFLLDQKLEQEYEVEEEQRENELLLTEDAAVEGDFEKIIDTESASFLENEEEGELLGGDEDTEDAAPLFDVAPFIAAAAAVSSDPSLDNVRSVNELAGVAKRSGGTQQQIVILHLLESATALIGQKSEPDTDDQVVVQELAAGLEFAAEDPFELTALVHHYTAWQQDFFRRVMASKEEQPVQHAAPSPSVVSDCISNKDAVHQVQEGFSQLREAMMEEFKHLRKELQKG</sequence>
<dbReference type="AlphaFoldDB" id="A0A444JGU2"/>
<protein>
    <submittedName>
        <fullName evidence="2">Uncharacterized protein</fullName>
    </submittedName>
</protein>
<gene>
    <name evidence="2" type="ORF">VU01_10211</name>
</gene>
<dbReference type="EMBL" id="MTKS01000021">
    <property type="protein sequence ID" value="RWX52299.1"/>
    <property type="molecule type" value="Genomic_DNA"/>
</dbReference>